<feature type="domain" description="PAS" evidence="1">
    <location>
        <begin position="23"/>
        <end position="78"/>
    </location>
</feature>
<keyword evidence="3" id="KW-1185">Reference proteome</keyword>
<dbReference type="RefSeq" id="WP_245710351.1">
    <property type="nucleotide sequence ID" value="NZ_FNYH01000001.1"/>
</dbReference>
<dbReference type="AlphaFoldDB" id="A0A1H6Q0X2"/>
<dbReference type="STRING" id="64971.SAMN05421831_10152"/>
<dbReference type="PROSITE" id="PS50112">
    <property type="entry name" value="PAS"/>
    <property type="match status" value="1"/>
</dbReference>
<dbReference type="Proteomes" id="UP000242999">
    <property type="component" value="Unassembled WGS sequence"/>
</dbReference>
<organism evidence="2 3">
    <name type="scientific">Allopseudospirillum japonicum</name>
    <dbReference type="NCBI Taxonomy" id="64971"/>
    <lineage>
        <taxon>Bacteria</taxon>
        <taxon>Pseudomonadati</taxon>
        <taxon>Pseudomonadota</taxon>
        <taxon>Gammaproteobacteria</taxon>
        <taxon>Oceanospirillales</taxon>
        <taxon>Oceanospirillaceae</taxon>
        <taxon>Allopseudospirillum</taxon>
    </lineage>
</organism>
<proteinExistence type="predicted"/>
<dbReference type="InterPro" id="IPR013655">
    <property type="entry name" value="PAS_fold_3"/>
</dbReference>
<dbReference type="SUPFAM" id="SSF55785">
    <property type="entry name" value="PYP-like sensor domain (PAS domain)"/>
    <property type="match status" value="1"/>
</dbReference>
<evidence type="ECO:0000259" key="1">
    <source>
        <dbReference type="PROSITE" id="PS50112"/>
    </source>
</evidence>
<evidence type="ECO:0000313" key="3">
    <source>
        <dbReference type="Proteomes" id="UP000242999"/>
    </source>
</evidence>
<dbReference type="Gene3D" id="3.30.450.20">
    <property type="entry name" value="PAS domain"/>
    <property type="match status" value="1"/>
</dbReference>
<dbReference type="InterPro" id="IPR035965">
    <property type="entry name" value="PAS-like_dom_sf"/>
</dbReference>
<dbReference type="SMART" id="SM00091">
    <property type="entry name" value="PAS"/>
    <property type="match status" value="1"/>
</dbReference>
<evidence type="ECO:0000313" key="2">
    <source>
        <dbReference type="EMBL" id="SEI37498.1"/>
    </source>
</evidence>
<dbReference type="NCBIfam" id="TIGR00229">
    <property type="entry name" value="sensory_box"/>
    <property type="match status" value="1"/>
</dbReference>
<accession>A0A1H6Q0X2</accession>
<gene>
    <name evidence="2" type="ORF">SAMN05421831_10152</name>
</gene>
<keyword evidence="2" id="KW-0675">Receptor</keyword>
<sequence>MNMAVRLHRQENEVLLKDDELIITKTDLKGKITYANRAFMRIAGYYESQLIGQPHNIIRHPDMPKAVFRLLWKSIQSEQEFFGIVKNYVSNGDYYWVLANITPDYDSQGKVKGYYSVRRRPHPRAVERMKPLYKKMLEIESRQSGHPGIQASLDYLLEQVHAERKDYQSFVLSLI</sequence>
<protein>
    <submittedName>
        <fullName evidence="2">Aerotaxis receptor</fullName>
    </submittedName>
</protein>
<dbReference type="CDD" id="cd00130">
    <property type="entry name" value="PAS"/>
    <property type="match status" value="1"/>
</dbReference>
<dbReference type="InterPro" id="IPR000014">
    <property type="entry name" value="PAS"/>
</dbReference>
<reference evidence="3" key="1">
    <citation type="submission" date="2016-10" db="EMBL/GenBank/DDBJ databases">
        <authorList>
            <person name="Varghese N."/>
            <person name="Submissions S."/>
        </authorList>
    </citation>
    <scope>NUCLEOTIDE SEQUENCE [LARGE SCALE GENOMIC DNA]</scope>
    <source>
        <strain evidence="3">DSM 7165</strain>
    </source>
</reference>
<dbReference type="Pfam" id="PF08447">
    <property type="entry name" value="PAS_3"/>
    <property type="match status" value="1"/>
</dbReference>
<dbReference type="EMBL" id="FNYH01000001">
    <property type="protein sequence ID" value="SEI37498.1"/>
    <property type="molecule type" value="Genomic_DNA"/>
</dbReference>
<name>A0A1H6Q0X2_9GAMM</name>